<evidence type="ECO:0000313" key="2">
    <source>
        <dbReference type="Proteomes" id="UP000664203"/>
    </source>
</evidence>
<sequence>MPKKSTKRFTVQDYLGDIKTEDLSGGLWTPDKQWNRMHGDGKSTTGGNYHIETMQDSSGKYIAKIAGAPDSSPVIIAAAGEAQPSFQGVVDGLKAKFA</sequence>
<gene>
    <name evidence="1" type="ORF">ALECFALPRED_002453</name>
</gene>
<keyword evidence="2" id="KW-1185">Reference proteome</keyword>
<dbReference type="AlphaFoldDB" id="A0A8H3EIW8"/>
<protein>
    <submittedName>
        <fullName evidence="1">Uncharacterized protein</fullName>
    </submittedName>
</protein>
<dbReference type="OrthoDB" id="3939681at2759"/>
<comment type="caution">
    <text evidence="1">The sequence shown here is derived from an EMBL/GenBank/DDBJ whole genome shotgun (WGS) entry which is preliminary data.</text>
</comment>
<proteinExistence type="predicted"/>
<dbReference type="Proteomes" id="UP000664203">
    <property type="component" value="Unassembled WGS sequence"/>
</dbReference>
<dbReference type="EMBL" id="CAJPDR010000017">
    <property type="protein sequence ID" value="CAF9906597.1"/>
    <property type="molecule type" value="Genomic_DNA"/>
</dbReference>
<organism evidence="1 2">
    <name type="scientific">Alectoria fallacina</name>
    <dbReference type="NCBI Taxonomy" id="1903189"/>
    <lineage>
        <taxon>Eukaryota</taxon>
        <taxon>Fungi</taxon>
        <taxon>Dikarya</taxon>
        <taxon>Ascomycota</taxon>
        <taxon>Pezizomycotina</taxon>
        <taxon>Lecanoromycetes</taxon>
        <taxon>OSLEUM clade</taxon>
        <taxon>Lecanoromycetidae</taxon>
        <taxon>Lecanorales</taxon>
        <taxon>Lecanorineae</taxon>
        <taxon>Parmeliaceae</taxon>
        <taxon>Alectoria</taxon>
    </lineage>
</organism>
<reference evidence="1" key="1">
    <citation type="submission" date="2021-03" db="EMBL/GenBank/DDBJ databases">
        <authorList>
            <person name="Tagirdzhanova G."/>
        </authorList>
    </citation>
    <scope>NUCLEOTIDE SEQUENCE</scope>
</reference>
<evidence type="ECO:0000313" key="1">
    <source>
        <dbReference type="EMBL" id="CAF9906597.1"/>
    </source>
</evidence>
<name>A0A8H3EIW8_9LECA</name>
<accession>A0A8H3EIW8</accession>